<reference evidence="1" key="2">
    <citation type="submission" date="2020-11" db="EMBL/GenBank/DDBJ databases">
        <authorList>
            <person name="McCartney M.A."/>
            <person name="Auch B."/>
            <person name="Kono T."/>
            <person name="Mallez S."/>
            <person name="Becker A."/>
            <person name="Gohl D.M."/>
            <person name="Silverstein K.A.T."/>
            <person name="Koren S."/>
            <person name="Bechman K.B."/>
            <person name="Herman A."/>
            <person name="Abrahante J.E."/>
            <person name="Garbe J."/>
        </authorList>
    </citation>
    <scope>NUCLEOTIDE SEQUENCE</scope>
    <source>
        <strain evidence="1">Duluth1</strain>
        <tissue evidence="1">Whole animal</tissue>
    </source>
</reference>
<dbReference type="AlphaFoldDB" id="A0A9D4FGU8"/>
<protein>
    <submittedName>
        <fullName evidence="1">Uncharacterized protein</fullName>
    </submittedName>
</protein>
<accession>A0A9D4FGU8</accession>
<dbReference type="EMBL" id="JAIWYP010000007">
    <property type="protein sequence ID" value="KAH3798834.1"/>
    <property type="molecule type" value="Genomic_DNA"/>
</dbReference>
<keyword evidence="2" id="KW-1185">Reference proteome</keyword>
<organism evidence="1 2">
    <name type="scientific">Dreissena polymorpha</name>
    <name type="common">Zebra mussel</name>
    <name type="synonym">Mytilus polymorpha</name>
    <dbReference type="NCBI Taxonomy" id="45954"/>
    <lineage>
        <taxon>Eukaryota</taxon>
        <taxon>Metazoa</taxon>
        <taxon>Spiralia</taxon>
        <taxon>Lophotrochozoa</taxon>
        <taxon>Mollusca</taxon>
        <taxon>Bivalvia</taxon>
        <taxon>Autobranchia</taxon>
        <taxon>Heteroconchia</taxon>
        <taxon>Euheterodonta</taxon>
        <taxon>Imparidentia</taxon>
        <taxon>Neoheterodontei</taxon>
        <taxon>Myida</taxon>
        <taxon>Dreissenoidea</taxon>
        <taxon>Dreissenidae</taxon>
        <taxon>Dreissena</taxon>
    </lineage>
</organism>
<evidence type="ECO:0000313" key="2">
    <source>
        <dbReference type="Proteomes" id="UP000828390"/>
    </source>
</evidence>
<comment type="caution">
    <text evidence="1">The sequence shown here is derived from an EMBL/GenBank/DDBJ whole genome shotgun (WGS) entry which is preliminary data.</text>
</comment>
<sequence>MGRQGAFLSHIWDRSQARSVQPQHGAALRAARLRAPRNLNEIYPMRKQRCEIIRRRPSSRSGCHGHFSRMSIDAGLAVMSLVGMLLKKTKSTNAGFD</sequence>
<dbReference type="Proteomes" id="UP000828390">
    <property type="component" value="Unassembled WGS sequence"/>
</dbReference>
<name>A0A9D4FGU8_DREPO</name>
<gene>
    <name evidence="1" type="ORF">DPMN_152437</name>
</gene>
<evidence type="ECO:0000313" key="1">
    <source>
        <dbReference type="EMBL" id="KAH3798834.1"/>
    </source>
</evidence>
<reference evidence="1" key="1">
    <citation type="journal article" date="2019" name="bioRxiv">
        <title>The Genome of the Zebra Mussel, Dreissena polymorpha: A Resource for Invasive Species Research.</title>
        <authorList>
            <person name="McCartney M.A."/>
            <person name="Auch B."/>
            <person name="Kono T."/>
            <person name="Mallez S."/>
            <person name="Zhang Y."/>
            <person name="Obille A."/>
            <person name="Becker A."/>
            <person name="Abrahante J.E."/>
            <person name="Garbe J."/>
            <person name="Badalamenti J.P."/>
            <person name="Herman A."/>
            <person name="Mangelson H."/>
            <person name="Liachko I."/>
            <person name="Sullivan S."/>
            <person name="Sone E.D."/>
            <person name="Koren S."/>
            <person name="Silverstein K.A.T."/>
            <person name="Beckman K.B."/>
            <person name="Gohl D.M."/>
        </authorList>
    </citation>
    <scope>NUCLEOTIDE SEQUENCE</scope>
    <source>
        <strain evidence="1">Duluth1</strain>
        <tissue evidence="1">Whole animal</tissue>
    </source>
</reference>
<proteinExistence type="predicted"/>